<dbReference type="Proteomes" id="UP000295301">
    <property type="component" value="Unassembled WGS sequence"/>
</dbReference>
<dbReference type="NCBIfam" id="NF004780">
    <property type="entry name" value="PRK06126.1"/>
    <property type="match status" value="1"/>
</dbReference>
<comment type="caution">
    <text evidence="5">The sequence shown here is derived from an EMBL/GenBank/DDBJ whole genome shotgun (WGS) entry which is preliminary data.</text>
</comment>
<dbReference type="AlphaFoldDB" id="A0A4R5V1S0"/>
<dbReference type="OrthoDB" id="9791689at2"/>
<gene>
    <name evidence="5" type="ORF">E1832_13500</name>
</gene>
<evidence type="ECO:0000256" key="2">
    <source>
        <dbReference type="ARBA" id="ARBA00022630"/>
    </source>
</evidence>
<dbReference type="InterPro" id="IPR036188">
    <property type="entry name" value="FAD/NAD-bd_sf"/>
</dbReference>
<dbReference type="Gene3D" id="3.50.50.60">
    <property type="entry name" value="FAD/NAD(P)-binding domain"/>
    <property type="match status" value="1"/>
</dbReference>
<dbReference type="RefSeq" id="WP_133360289.1">
    <property type="nucleotide sequence ID" value="NZ_SMUV01000068.1"/>
</dbReference>
<dbReference type="Gene3D" id="3.40.30.120">
    <property type="match status" value="1"/>
</dbReference>
<dbReference type="PRINTS" id="PR00420">
    <property type="entry name" value="RNGMNOXGNASE"/>
</dbReference>
<dbReference type="Pfam" id="PF21274">
    <property type="entry name" value="Rng_hyd_C"/>
    <property type="match status" value="1"/>
</dbReference>
<evidence type="ECO:0000313" key="5">
    <source>
        <dbReference type="EMBL" id="TDK45674.1"/>
    </source>
</evidence>
<dbReference type="PANTHER" id="PTHR43004:SF19">
    <property type="entry name" value="BINDING MONOOXYGENASE, PUTATIVE (JCVI)-RELATED"/>
    <property type="match status" value="1"/>
</dbReference>
<protein>
    <submittedName>
        <fullName evidence="5">2-polyprenyl-6-methoxyphenol hydroxylase</fullName>
    </submittedName>
</protein>
<reference evidence="5 6" key="1">
    <citation type="submission" date="2019-03" db="EMBL/GenBank/DDBJ databases">
        <title>Ruegeria lutea sp. nov., a novel strain, isolated from marine sediment, the Masan Bay, South Korea.</title>
        <authorList>
            <person name="Kim J."/>
            <person name="Kim D.-Y."/>
            <person name="Lee S.-S."/>
        </authorList>
    </citation>
    <scope>NUCLEOTIDE SEQUENCE [LARGE SCALE GENOMIC DNA]</scope>
    <source>
        <strain evidence="5 6">318-1</strain>
    </source>
</reference>
<feature type="domain" description="FAD-binding" evidence="4">
    <location>
        <begin position="7"/>
        <end position="363"/>
    </location>
</feature>
<dbReference type="InterPro" id="IPR002938">
    <property type="entry name" value="FAD-bd"/>
</dbReference>
<dbReference type="SUPFAM" id="SSF51905">
    <property type="entry name" value="FAD/NAD(P)-binding domain"/>
    <property type="match status" value="1"/>
</dbReference>
<name>A0A4R5V1S0_9RHOB</name>
<dbReference type="GO" id="GO:0071949">
    <property type="term" value="F:FAD binding"/>
    <property type="evidence" value="ECO:0007669"/>
    <property type="project" value="InterPro"/>
</dbReference>
<comment type="cofactor">
    <cofactor evidence="1">
        <name>FAD</name>
        <dbReference type="ChEBI" id="CHEBI:57692"/>
    </cofactor>
</comment>
<accession>A0A4R5V1S0</accession>
<evidence type="ECO:0000256" key="1">
    <source>
        <dbReference type="ARBA" id="ARBA00001974"/>
    </source>
</evidence>
<dbReference type="Gene3D" id="3.30.9.10">
    <property type="entry name" value="D-Amino Acid Oxidase, subunit A, domain 2"/>
    <property type="match status" value="1"/>
</dbReference>
<keyword evidence="2" id="KW-0285">Flavoprotein</keyword>
<proteinExistence type="predicted"/>
<evidence type="ECO:0000259" key="4">
    <source>
        <dbReference type="Pfam" id="PF01494"/>
    </source>
</evidence>
<dbReference type="Pfam" id="PF01494">
    <property type="entry name" value="FAD_binding_3"/>
    <property type="match status" value="1"/>
</dbReference>
<evidence type="ECO:0000313" key="6">
    <source>
        <dbReference type="Proteomes" id="UP000295301"/>
    </source>
</evidence>
<dbReference type="InterPro" id="IPR050641">
    <property type="entry name" value="RIFMO-like"/>
</dbReference>
<evidence type="ECO:0000256" key="3">
    <source>
        <dbReference type="ARBA" id="ARBA00022827"/>
    </source>
</evidence>
<dbReference type="GO" id="GO:0016709">
    <property type="term" value="F:oxidoreductase activity, acting on paired donors, with incorporation or reduction of molecular oxygen, NAD(P)H as one donor, and incorporation of one atom of oxygen"/>
    <property type="evidence" value="ECO:0007669"/>
    <property type="project" value="UniProtKB-ARBA"/>
</dbReference>
<dbReference type="EMBL" id="SMUV01000068">
    <property type="protein sequence ID" value="TDK45674.1"/>
    <property type="molecule type" value="Genomic_DNA"/>
</dbReference>
<dbReference type="PANTHER" id="PTHR43004">
    <property type="entry name" value="TRK SYSTEM POTASSIUM UPTAKE PROTEIN"/>
    <property type="match status" value="1"/>
</dbReference>
<keyword evidence="6" id="KW-1185">Reference proteome</keyword>
<organism evidence="5 6">
    <name type="scientific">Antarcticimicrobium luteum</name>
    <dbReference type="NCBI Taxonomy" id="2547397"/>
    <lineage>
        <taxon>Bacteria</taxon>
        <taxon>Pseudomonadati</taxon>
        <taxon>Pseudomonadota</taxon>
        <taxon>Alphaproteobacteria</taxon>
        <taxon>Rhodobacterales</taxon>
        <taxon>Paracoccaceae</taxon>
        <taxon>Antarcticimicrobium</taxon>
    </lineage>
</organism>
<keyword evidence="3" id="KW-0274">FAD</keyword>
<sequence length="584" mass="63457">MGDTKPVDVLIVGGGPVGLALAGDLGARGVSCALFEKTDGAIRQPKMDGISNRTMEFCRRWGVAEKAKTFPFPADHPNDMVYLTGFDGYELGRESFVRPSGGAELSGAEVSPEPRLRCPQNFFDLILRDFARSHGARVSLNYECEVTAVAQDGEGVSLTCRDNRSGESVERRGRYLVACDGGGSFVREAMGIGMTGLGFLNYSTNVLIRCSDLIARTHILPGYRFFFVGEEGVWATCSHINGQDIWRVQIFGGSEACKPAPEEVEAKIRRAFGAGIEFEILDILPWQRKELLADRYRAGRIFLAGDAAHITSPTGGFGMNTGIADAVDLSWKLTAVLQGWGGPALLDSYEAERRPVGFRAIREASGNLYRTLSVGEVPGLLAQTPEGARLRARVGRTYAATMLREWYKNGIDLGYVYRNSPICVAEEEAEPGPGRGARAEGDPTFLREWQRLVVHEANGTPLKLDWRELPVAEVMLFSQSAEPGARAPHLWLGDGRSTLDHLGGGFVLFVLGPGGTGTAAFERAAAERRIPLDIVRIVEPAVCELYRRKLVLIRPDGHVAWRGDDCGGADGAQALRILERATGA</sequence>